<dbReference type="Pfam" id="PF00485">
    <property type="entry name" value="PRK"/>
    <property type="match status" value="1"/>
</dbReference>
<evidence type="ECO:0000313" key="3">
    <source>
        <dbReference type="Proteomes" id="UP001595916"/>
    </source>
</evidence>
<dbReference type="RefSeq" id="WP_379788122.1">
    <property type="nucleotide sequence ID" value="NZ_JBHSHL010000020.1"/>
</dbReference>
<protein>
    <submittedName>
        <fullName evidence="2">Nucleoside kinase</fullName>
    </submittedName>
</protein>
<keyword evidence="2" id="KW-0418">Kinase</keyword>
<dbReference type="CDD" id="cd02028">
    <property type="entry name" value="UMPK_like"/>
    <property type="match status" value="1"/>
</dbReference>
<dbReference type="SUPFAM" id="SSF55186">
    <property type="entry name" value="ThrRS/AlaRS common domain"/>
    <property type="match status" value="1"/>
</dbReference>
<proteinExistence type="predicted"/>
<gene>
    <name evidence="2" type="ORF">ACFO4R_05885</name>
</gene>
<dbReference type="InterPro" id="IPR006083">
    <property type="entry name" value="PRK/URK"/>
</dbReference>
<comment type="caution">
    <text evidence="2">The sequence shown here is derived from an EMBL/GenBank/DDBJ whole genome shotgun (WGS) entry which is preliminary data.</text>
</comment>
<feature type="domain" description="Phosphoribulokinase/uridine kinase" evidence="1">
    <location>
        <begin position="281"/>
        <end position="479"/>
    </location>
</feature>
<sequence length="546" mass="63283">MKILASKSEPVNLEQYWKRESELFSTKAMAAIVDGRLRPLDHTIVKDAEVEYIDITNKDGKRIYMTSLTFLLIKCFHELFENAEITLKHSLLKGNYFRVHYKRALKAKDICALEERMREYVKKDAPIERIYYSSEKIEEIEKQGDSPFSLDLIRYKDSKDAYIYKLGDMQSYYYGYTVPSTSYLDVFSLKLYGGGIVLLGPSVDRIKVPTKFFPQPKLFQVYKEAAAWGEVMEVRNVSELNRSIESGDYREMIRITEAAHEKKICEIADMILKNREKGRLILISGPSSSGKTSFAHRLEVQLKVNGLKPITISMDNYFVEREETPLDENGEYDFESVHAIDIALFNEHMERIISGEEVIIPEFDFIEGKKRYHESNRMVVDEDQPIILEGIHGLNPMLTKDIPDGNKFRIYVSPLTQLNLDDHNKISTSDLRMIRRLARDTRTRGKSIQTVISAFDKLRKGEDKYIFPYQENADVMFNSALIYELCVLKKTVYPMLSSIVVNDPVFVETKRLEKFLQFFDPIEDERDIPPTSLLREFIGGSTLVEE</sequence>
<dbReference type="PANTHER" id="PTHR10285">
    <property type="entry name" value="URIDINE KINASE"/>
    <property type="match status" value="1"/>
</dbReference>
<evidence type="ECO:0000313" key="2">
    <source>
        <dbReference type="EMBL" id="MFC4804610.1"/>
    </source>
</evidence>
<name>A0ABV9QJ45_9FIRM</name>
<dbReference type="Proteomes" id="UP001595916">
    <property type="component" value="Unassembled WGS sequence"/>
</dbReference>
<dbReference type="Gene3D" id="3.30.980.10">
    <property type="entry name" value="Threonyl-trna Synthetase, Chain A, domain 2"/>
    <property type="match status" value="1"/>
</dbReference>
<dbReference type="GO" id="GO:0016301">
    <property type="term" value="F:kinase activity"/>
    <property type="evidence" value="ECO:0007669"/>
    <property type="project" value="UniProtKB-KW"/>
</dbReference>
<keyword evidence="2" id="KW-0808">Transferase</keyword>
<dbReference type="EMBL" id="JBHSHL010000020">
    <property type="protein sequence ID" value="MFC4804610.1"/>
    <property type="molecule type" value="Genomic_DNA"/>
</dbReference>
<dbReference type="InterPro" id="IPR018163">
    <property type="entry name" value="Thr/Ala-tRNA-synth_IIc_edit"/>
</dbReference>
<evidence type="ECO:0000259" key="1">
    <source>
        <dbReference type="Pfam" id="PF00485"/>
    </source>
</evidence>
<dbReference type="Gene3D" id="3.40.50.300">
    <property type="entry name" value="P-loop containing nucleotide triphosphate hydrolases"/>
    <property type="match status" value="1"/>
</dbReference>
<dbReference type="SUPFAM" id="SSF52540">
    <property type="entry name" value="P-loop containing nucleoside triphosphate hydrolases"/>
    <property type="match status" value="1"/>
</dbReference>
<dbReference type="InterPro" id="IPR027417">
    <property type="entry name" value="P-loop_NTPase"/>
</dbReference>
<accession>A0ABV9QJ45</accession>
<organism evidence="2 3">
    <name type="scientific">Filifactor villosus</name>
    <dbReference type="NCBI Taxonomy" id="29374"/>
    <lineage>
        <taxon>Bacteria</taxon>
        <taxon>Bacillati</taxon>
        <taxon>Bacillota</taxon>
        <taxon>Clostridia</taxon>
        <taxon>Peptostreptococcales</taxon>
        <taxon>Filifactoraceae</taxon>
        <taxon>Filifactor</taxon>
    </lineage>
</organism>
<reference evidence="3" key="1">
    <citation type="journal article" date="2019" name="Int. J. Syst. Evol. Microbiol.">
        <title>The Global Catalogue of Microorganisms (GCM) 10K type strain sequencing project: providing services to taxonomists for standard genome sequencing and annotation.</title>
        <authorList>
            <consortium name="The Broad Institute Genomics Platform"/>
            <consortium name="The Broad Institute Genome Sequencing Center for Infectious Disease"/>
            <person name="Wu L."/>
            <person name="Ma J."/>
        </authorList>
    </citation>
    <scope>NUCLEOTIDE SEQUENCE [LARGE SCALE GENOMIC DNA]</scope>
    <source>
        <strain evidence="3">CCUG 46385</strain>
    </source>
</reference>
<keyword evidence="3" id="KW-1185">Reference proteome</keyword>